<comment type="similarity">
    <text evidence="1">Belongs to the short-chain dehydrogenases/reductases (SDR) family.</text>
</comment>
<dbReference type="Gene3D" id="3.40.50.720">
    <property type="entry name" value="NAD(P)-binding Rossmann-like Domain"/>
    <property type="match status" value="1"/>
</dbReference>
<dbReference type="InterPro" id="IPR002347">
    <property type="entry name" value="SDR_fam"/>
</dbReference>
<evidence type="ECO:0000256" key="1">
    <source>
        <dbReference type="ARBA" id="ARBA00006484"/>
    </source>
</evidence>
<keyword evidence="3" id="KW-1185">Reference proteome</keyword>
<dbReference type="PRINTS" id="PR00081">
    <property type="entry name" value="GDHRDH"/>
</dbReference>
<sequence length="254" mass="26402">MSTGTAAERYVSEGRHAGRIVLVTGARGGLGSAACARLAAEGAVVVATDLKAPDGALTDTGGELALDVTDPDAWRTVVEAVTGRYGRIDALLMSHGSQGPECPIDEVPVDGWARTMRINLDSCFLGLRAVVPVMREQGHGRVLVLSSIAGRDGNEAMAAYSVAKAGVIALAKSAAKDVARHDVMINTVAPAMFQTPLTGDLSPERNAMLLSKVPMGRIGQPPEFAALAAWALSPECSYTTGHVFDLTGGRYTGD</sequence>
<dbReference type="RefSeq" id="WP_349296359.1">
    <property type="nucleotide sequence ID" value="NZ_JBEDNQ010000001.1"/>
</dbReference>
<organism evidence="2 3">
    <name type="scientific">Pseudonocardia nematodicida</name>
    <dbReference type="NCBI Taxonomy" id="1206997"/>
    <lineage>
        <taxon>Bacteria</taxon>
        <taxon>Bacillati</taxon>
        <taxon>Actinomycetota</taxon>
        <taxon>Actinomycetes</taxon>
        <taxon>Pseudonocardiales</taxon>
        <taxon>Pseudonocardiaceae</taxon>
        <taxon>Pseudonocardia</taxon>
    </lineage>
</organism>
<reference evidence="2 3" key="1">
    <citation type="submission" date="2024-03" db="EMBL/GenBank/DDBJ databases">
        <title>Draft genome sequence of Pseudonocardia nematodicida JCM 31783.</title>
        <authorList>
            <person name="Butdee W."/>
            <person name="Duangmal K."/>
        </authorList>
    </citation>
    <scope>NUCLEOTIDE SEQUENCE [LARGE SCALE GENOMIC DNA]</scope>
    <source>
        <strain evidence="2 3">JCM 31783</strain>
    </source>
</reference>
<evidence type="ECO:0000313" key="2">
    <source>
        <dbReference type="EMBL" id="MEQ3549274.1"/>
    </source>
</evidence>
<dbReference type="CDD" id="cd05233">
    <property type="entry name" value="SDR_c"/>
    <property type="match status" value="1"/>
</dbReference>
<dbReference type="PANTHER" id="PTHR42760:SF129">
    <property type="entry name" value="OXIDOREDUCTASE"/>
    <property type="match status" value="1"/>
</dbReference>
<dbReference type="Pfam" id="PF13561">
    <property type="entry name" value="adh_short_C2"/>
    <property type="match status" value="1"/>
</dbReference>
<accession>A0ABV1K611</accession>
<proteinExistence type="inferred from homology"/>
<dbReference type="SUPFAM" id="SSF51735">
    <property type="entry name" value="NAD(P)-binding Rossmann-fold domains"/>
    <property type="match status" value="1"/>
</dbReference>
<dbReference type="EMBL" id="JBEDNQ010000001">
    <property type="protein sequence ID" value="MEQ3549274.1"/>
    <property type="molecule type" value="Genomic_DNA"/>
</dbReference>
<dbReference type="InterPro" id="IPR020904">
    <property type="entry name" value="Sc_DH/Rdtase_CS"/>
</dbReference>
<protein>
    <submittedName>
        <fullName evidence="2">SDR family NAD(P)-dependent oxidoreductase</fullName>
    </submittedName>
</protein>
<dbReference type="Proteomes" id="UP001494902">
    <property type="component" value="Unassembled WGS sequence"/>
</dbReference>
<dbReference type="PRINTS" id="PR00080">
    <property type="entry name" value="SDRFAMILY"/>
</dbReference>
<gene>
    <name evidence="2" type="ORF">WIS52_02220</name>
</gene>
<evidence type="ECO:0000313" key="3">
    <source>
        <dbReference type="Proteomes" id="UP001494902"/>
    </source>
</evidence>
<dbReference type="PROSITE" id="PS00061">
    <property type="entry name" value="ADH_SHORT"/>
    <property type="match status" value="1"/>
</dbReference>
<comment type="caution">
    <text evidence="2">The sequence shown here is derived from an EMBL/GenBank/DDBJ whole genome shotgun (WGS) entry which is preliminary data.</text>
</comment>
<dbReference type="PANTHER" id="PTHR42760">
    <property type="entry name" value="SHORT-CHAIN DEHYDROGENASES/REDUCTASES FAMILY MEMBER"/>
    <property type="match status" value="1"/>
</dbReference>
<dbReference type="InterPro" id="IPR036291">
    <property type="entry name" value="NAD(P)-bd_dom_sf"/>
</dbReference>
<name>A0ABV1K611_9PSEU</name>